<sequence length="158" mass="17450">MYIHLPVTSFVLFQLLISSAFSSMASPLSLNLKGTFQEKAPDSKRVVWKYFKNLTFTDGSYTLLDTFYCPPGVAPPKTFMPIRPTTGQFTISAESLQELEGSSAQLTLNPVANVQGQASFSKPSRVFSIQVENQQQPTEIRLTEAGQNGKVHIMLKTA</sequence>
<keyword evidence="2" id="KW-1185">Reference proteome</keyword>
<organism evidence="1 2">
    <name type="scientific">Entomophthora muscae</name>
    <dbReference type="NCBI Taxonomy" id="34485"/>
    <lineage>
        <taxon>Eukaryota</taxon>
        <taxon>Fungi</taxon>
        <taxon>Fungi incertae sedis</taxon>
        <taxon>Zoopagomycota</taxon>
        <taxon>Entomophthoromycotina</taxon>
        <taxon>Entomophthoromycetes</taxon>
        <taxon>Entomophthorales</taxon>
        <taxon>Entomophthoraceae</taxon>
        <taxon>Entomophthora</taxon>
    </lineage>
</organism>
<protein>
    <submittedName>
        <fullName evidence="1">Uncharacterized protein</fullName>
    </submittedName>
</protein>
<comment type="caution">
    <text evidence="1">The sequence shown here is derived from an EMBL/GenBank/DDBJ whole genome shotgun (WGS) entry which is preliminary data.</text>
</comment>
<dbReference type="Proteomes" id="UP001165960">
    <property type="component" value="Unassembled WGS sequence"/>
</dbReference>
<evidence type="ECO:0000313" key="1">
    <source>
        <dbReference type="EMBL" id="KAJ9048217.1"/>
    </source>
</evidence>
<accession>A0ACC2RDR3</accession>
<dbReference type="EMBL" id="QTSX02007490">
    <property type="protein sequence ID" value="KAJ9048217.1"/>
    <property type="molecule type" value="Genomic_DNA"/>
</dbReference>
<reference evidence="1" key="1">
    <citation type="submission" date="2022-04" db="EMBL/GenBank/DDBJ databases">
        <title>Genome of the entomopathogenic fungus Entomophthora muscae.</title>
        <authorList>
            <person name="Elya C."/>
            <person name="Lovett B.R."/>
            <person name="Lee E."/>
            <person name="Macias A.M."/>
            <person name="Hajek A.E."/>
            <person name="De Bivort B.L."/>
            <person name="Kasson M.T."/>
            <person name="De Fine Licht H.H."/>
            <person name="Stajich J.E."/>
        </authorList>
    </citation>
    <scope>NUCLEOTIDE SEQUENCE</scope>
    <source>
        <strain evidence="1">Berkeley</strain>
    </source>
</reference>
<name>A0ACC2RDR3_9FUNG</name>
<proteinExistence type="predicted"/>
<evidence type="ECO:0000313" key="2">
    <source>
        <dbReference type="Proteomes" id="UP001165960"/>
    </source>
</evidence>
<gene>
    <name evidence="1" type="ORF">DSO57_1037232</name>
</gene>